<dbReference type="InterPro" id="IPR050922">
    <property type="entry name" value="LytR/CpsA/Psr_CW_biosynth"/>
</dbReference>
<protein>
    <submittedName>
        <fullName evidence="3">Transcriptional attenuator, LytR family</fullName>
    </submittedName>
</protein>
<sequence>MPGRHARKHRTPVKKISSVFFLAGALVTGTLLGLHKFPKHTIHAAHSQSQTSRLQMNEPYQLLILGTDARPGDKNGNSDVLMIMRVDPEAHRIALLSIPRDTQVAFPDGRYRKINESMQIGGATLSEKVVEKLIGLPIDGYVVAHFDSVVQLVNLLGGITLHISKPMHYDTGDKVHHRIWLNPGLQHVDGEDALGFVRFRHDELGDIGRTERQQEFIQAIYQQILQPKNLLHLPEISKIMWNSVDTDLSMWDVIKMIGHMEQYKNYSIIHETLPGSFHNPNPLYAGDLSYWVVNPQQAKFEAHRFLLNGICNTQTIQNPSETNNWKPPHH</sequence>
<evidence type="ECO:0000313" key="4">
    <source>
        <dbReference type="Proteomes" id="UP000184016"/>
    </source>
</evidence>
<dbReference type="PANTHER" id="PTHR33392">
    <property type="entry name" value="POLYISOPRENYL-TEICHOIC ACID--PEPTIDOGLYCAN TEICHOIC ACID TRANSFERASE TAGU"/>
    <property type="match status" value="1"/>
</dbReference>
<dbReference type="Pfam" id="PF03816">
    <property type="entry name" value="LytR_cpsA_psr"/>
    <property type="match status" value="1"/>
</dbReference>
<accession>A0A1M6MEZ8</accession>
<gene>
    <name evidence="3" type="ORF">SAMN05443507_10431</name>
</gene>
<evidence type="ECO:0000256" key="1">
    <source>
        <dbReference type="ARBA" id="ARBA00006068"/>
    </source>
</evidence>
<name>A0A1M6MEZ8_9BACL</name>
<evidence type="ECO:0000313" key="3">
    <source>
        <dbReference type="EMBL" id="SHJ81920.1"/>
    </source>
</evidence>
<reference evidence="4" key="1">
    <citation type="submission" date="2016-11" db="EMBL/GenBank/DDBJ databases">
        <authorList>
            <person name="Varghese N."/>
            <person name="Submissions S."/>
        </authorList>
    </citation>
    <scope>NUCLEOTIDE SEQUENCE [LARGE SCALE GENOMIC DNA]</scope>
    <source>
        <strain evidence="4">USBA-503</strain>
    </source>
</reference>
<dbReference type="Gene3D" id="3.40.630.190">
    <property type="entry name" value="LCP protein"/>
    <property type="match status" value="1"/>
</dbReference>
<comment type="similarity">
    <text evidence="1">Belongs to the LytR/CpsA/Psr (LCP) family.</text>
</comment>
<proteinExistence type="inferred from homology"/>
<dbReference type="InterPro" id="IPR004474">
    <property type="entry name" value="LytR_CpsA_psr"/>
</dbReference>
<dbReference type="STRING" id="1830138.SAMN05443507_10431"/>
<dbReference type="AlphaFoldDB" id="A0A1M6MEZ8"/>
<organism evidence="3 4">
    <name type="scientific">Alicyclobacillus tolerans</name>
    <dbReference type="NCBI Taxonomy" id="90970"/>
    <lineage>
        <taxon>Bacteria</taxon>
        <taxon>Bacillati</taxon>
        <taxon>Bacillota</taxon>
        <taxon>Bacilli</taxon>
        <taxon>Bacillales</taxon>
        <taxon>Alicyclobacillaceae</taxon>
        <taxon>Alicyclobacillus</taxon>
    </lineage>
</organism>
<evidence type="ECO:0000259" key="2">
    <source>
        <dbReference type="Pfam" id="PF03816"/>
    </source>
</evidence>
<dbReference type="EMBL" id="FRAF01000004">
    <property type="protein sequence ID" value="SHJ81920.1"/>
    <property type="molecule type" value="Genomic_DNA"/>
</dbReference>
<dbReference type="Proteomes" id="UP000184016">
    <property type="component" value="Unassembled WGS sequence"/>
</dbReference>
<dbReference type="RefSeq" id="WP_072873119.1">
    <property type="nucleotide sequence ID" value="NZ_FRAF01000004.1"/>
</dbReference>
<keyword evidence="4" id="KW-1185">Reference proteome</keyword>
<dbReference type="NCBIfam" id="TIGR00350">
    <property type="entry name" value="lytR_cpsA_psr"/>
    <property type="match status" value="1"/>
</dbReference>
<dbReference type="OrthoDB" id="27330at2"/>
<dbReference type="PANTHER" id="PTHR33392:SF6">
    <property type="entry name" value="POLYISOPRENYL-TEICHOIC ACID--PEPTIDOGLYCAN TEICHOIC ACID TRANSFERASE TAGU"/>
    <property type="match status" value="1"/>
</dbReference>
<feature type="domain" description="Cell envelope-related transcriptional attenuator" evidence="2">
    <location>
        <begin position="77"/>
        <end position="225"/>
    </location>
</feature>